<name>A0A9W6YTP1_AMBMO</name>
<evidence type="ECO:0000313" key="2">
    <source>
        <dbReference type="Proteomes" id="UP001165063"/>
    </source>
</evidence>
<protein>
    <submittedName>
        <fullName evidence="1">Unnamed protein product</fullName>
    </submittedName>
</protein>
<evidence type="ECO:0000313" key="1">
    <source>
        <dbReference type="EMBL" id="GMG21051.1"/>
    </source>
</evidence>
<sequence length="106" mass="11266">MPVTNLPLILPSPEEPLVVPLPLPLPVPVPDRFPETTPDPAPPPTLEMALLMAALIIGELLDRTLRAIASVSFLLGLFPLDDVVLSSGAVEESSPRPAYLILLLSS</sequence>
<accession>A0A9W6YTP1</accession>
<keyword evidence="2" id="KW-1185">Reference proteome</keyword>
<dbReference type="AlphaFoldDB" id="A0A9W6YTP1"/>
<comment type="caution">
    <text evidence="1">The sequence shown here is derived from an EMBL/GenBank/DDBJ whole genome shotgun (WGS) entry which is preliminary data.</text>
</comment>
<organism evidence="1 2">
    <name type="scientific">Ambrosiozyma monospora</name>
    <name type="common">Yeast</name>
    <name type="synonym">Endomycopsis monosporus</name>
    <dbReference type="NCBI Taxonomy" id="43982"/>
    <lineage>
        <taxon>Eukaryota</taxon>
        <taxon>Fungi</taxon>
        <taxon>Dikarya</taxon>
        <taxon>Ascomycota</taxon>
        <taxon>Saccharomycotina</taxon>
        <taxon>Pichiomycetes</taxon>
        <taxon>Pichiales</taxon>
        <taxon>Pichiaceae</taxon>
        <taxon>Ambrosiozyma</taxon>
    </lineage>
</organism>
<gene>
    <name evidence="1" type="ORF">Amon01_000169000</name>
</gene>
<reference evidence="1" key="1">
    <citation type="submission" date="2023-04" db="EMBL/GenBank/DDBJ databases">
        <title>Ambrosiozyma monospora NBRC 1965.</title>
        <authorList>
            <person name="Ichikawa N."/>
            <person name="Sato H."/>
            <person name="Tonouchi N."/>
        </authorList>
    </citation>
    <scope>NUCLEOTIDE SEQUENCE</scope>
    <source>
        <strain evidence="1">NBRC 1965</strain>
    </source>
</reference>
<dbReference type="Proteomes" id="UP001165063">
    <property type="component" value="Unassembled WGS sequence"/>
</dbReference>
<dbReference type="EMBL" id="BSXU01000540">
    <property type="protein sequence ID" value="GMG21051.1"/>
    <property type="molecule type" value="Genomic_DNA"/>
</dbReference>
<proteinExistence type="predicted"/>